<organism evidence="1 2">
    <name type="scientific">Eumeta variegata</name>
    <name type="common">Bagworm moth</name>
    <name type="synonym">Eumeta japonica</name>
    <dbReference type="NCBI Taxonomy" id="151549"/>
    <lineage>
        <taxon>Eukaryota</taxon>
        <taxon>Metazoa</taxon>
        <taxon>Ecdysozoa</taxon>
        <taxon>Arthropoda</taxon>
        <taxon>Hexapoda</taxon>
        <taxon>Insecta</taxon>
        <taxon>Pterygota</taxon>
        <taxon>Neoptera</taxon>
        <taxon>Endopterygota</taxon>
        <taxon>Lepidoptera</taxon>
        <taxon>Glossata</taxon>
        <taxon>Ditrysia</taxon>
        <taxon>Tineoidea</taxon>
        <taxon>Psychidae</taxon>
        <taxon>Oiketicinae</taxon>
        <taxon>Eumeta</taxon>
    </lineage>
</organism>
<evidence type="ECO:0000313" key="1">
    <source>
        <dbReference type="EMBL" id="GBP80952.1"/>
    </source>
</evidence>
<evidence type="ECO:0000313" key="2">
    <source>
        <dbReference type="Proteomes" id="UP000299102"/>
    </source>
</evidence>
<name>A0A4C1Z159_EUMVA</name>
<accession>A0A4C1Z159</accession>
<comment type="caution">
    <text evidence="1">The sequence shown here is derived from an EMBL/GenBank/DDBJ whole genome shotgun (WGS) entry which is preliminary data.</text>
</comment>
<sequence length="167" mass="19257">MLQSSSVSTPVALALPQVQRCNRNAVRRMASLRFRCGAGVTYSQNNWLVLVIRSALQFRLSGHVRVPRLELSRRRPLYTEFCTFPLTPSVPRAFAFARRWRRLAIQPMPQLPSSLVTNLNHGSILSYFFMSRPRVSLRPRPPDLLFRTWKWKHLTRSPPNGDSLRGS</sequence>
<reference evidence="1 2" key="1">
    <citation type="journal article" date="2019" name="Commun. Biol.">
        <title>The bagworm genome reveals a unique fibroin gene that provides high tensile strength.</title>
        <authorList>
            <person name="Kono N."/>
            <person name="Nakamura H."/>
            <person name="Ohtoshi R."/>
            <person name="Tomita M."/>
            <person name="Numata K."/>
            <person name="Arakawa K."/>
        </authorList>
    </citation>
    <scope>NUCLEOTIDE SEQUENCE [LARGE SCALE GENOMIC DNA]</scope>
</reference>
<dbReference type="Proteomes" id="UP000299102">
    <property type="component" value="Unassembled WGS sequence"/>
</dbReference>
<keyword evidence="2" id="KW-1185">Reference proteome</keyword>
<proteinExistence type="predicted"/>
<gene>
    <name evidence="1" type="ORF">EVAR_56590_1</name>
</gene>
<protein>
    <submittedName>
        <fullName evidence="1">Uncharacterized protein</fullName>
    </submittedName>
</protein>
<dbReference type="AlphaFoldDB" id="A0A4C1Z159"/>
<dbReference type="EMBL" id="BGZK01001489">
    <property type="protein sequence ID" value="GBP80952.1"/>
    <property type="molecule type" value="Genomic_DNA"/>
</dbReference>